<evidence type="ECO:0000313" key="1">
    <source>
        <dbReference type="EMBL" id="KAF8563133.1"/>
    </source>
</evidence>
<dbReference type="Gene3D" id="2.40.50.140">
    <property type="entry name" value="Nucleic acid-binding proteins"/>
    <property type="match status" value="1"/>
</dbReference>
<dbReference type="InterPro" id="IPR012340">
    <property type="entry name" value="NA-bd_OB-fold"/>
</dbReference>
<dbReference type="Proteomes" id="UP000699462">
    <property type="component" value="Unassembled WGS sequence"/>
</dbReference>
<organism evidence="1 2">
    <name type="scientific">Paragonimus westermani</name>
    <dbReference type="NCBI Taxonomy" id="34504"/>
    <lineage>
        <taxon>Eukaryota</taxon>
        <taxon>Metazoa</taxon>
        <taxon>Spiralia</taxon>
        <taxon>Lophotrochozoa</taxon>
        <taxon>Platyhelminthes</taxon>
        <taxon>Trematoda</taxon>
        <taxon>Digenea</taxon>
        <taxon>Plagiorchiida</taxon>
        <taxon>Troglotremata</taxon>
        <taxon>Troglotrematidae</taxon>
        <taxon>Paragonimus</taxon>
    </lineage>
</organism>
<dbReference type="EMBL" id="JTDF01014226">
    <property type="protein sequence ID" value="KAF8563133.1"/>
    <property type="molecule type" value="Genomic_DNA"/>
</dbReference>
<sequence>MTTSGLDHIVWGTSTFSSQLWHCFDFVLLSIPVVPLTFWNPSDDLLALVKEGEPVEIYKLQASTTRTSDPFVPCSHRSSLPPGQQEAVPPGTVLSLSGGRTTHLRPLVSSLHATVNCDPSDVVDADLISQVYQPRRVLCVTDLPKLCTADQSDFCLPLKDAQYGEC</sequence>
<evidence type="ECO:0000313" key="2">
    <source>
        <dbReference type="Proteomes" id="UP000699462"/>
    </source>
</evidence>
<comment type="caution">
    <text evidence="1">The sequence shown here is derived from an EMBL/GenBank/DDBJ whole genome shotgun (WGS) entry which is preliminary data.</text>
</comment>
<dbReference type="AlphaFoldDB" id="A0A8T0D5L1"/>
<dbReference type="SUPFAM" id="SSF50249">
    <property type="entry name" value="Nucleic acid-binding proteins"/>
    <property type="match status" value="1"/>
</dbReference>
<name>A0A8T0D5L1_9TREM</name>
<keyword evidence="2" id="KW-1185">Reference proteome</keyword>
<gene>
    <name evidence="1" type="ORF">P879_11993</name>
</gene>
<protein>
    <submittedName>
        <fullName evidence="1">Uncharacterized protein</fullName>
    </submittedName>
</protein>
<accession>A0A8T0D5L1</accession>
<proteinExistence type="predicted"/>
<reference evidence="1 2" key="1">
    <citation type="submission" date="2019-07" db="EMBL/GenBank/DDBJ databases">
        <title>Annotation for the trematode Paragonimus westermani.</title>
        <authorList>
            <person name="Choi Y.-J."/>
        </authorList>
    </citation>
    <scope>NUCLEOTIDE SEQUENCE [LARGE SCALE GENOMIC DNA]</scope>
    <source>
        <strain evidence="1">180907_Pwestermani</strain>
    </source>
</reference>
<dbReference type="OrthoDB" id="21095at2759"/>